<organism evidence="1 2">
    <name type="scientific">Dinghuibacter silviterrae</name>
    <dbReference type="NCBI Taxonomy" id="1539049"/>
    <lineage>
        <taxon>Bacteria</taxon>
        <taxon>Pseudomonadati</taxon>
        <taxon>Bacteroidota</taxon>
        <taxon>Chitinophagia</taxon>
        <taxon>Chitinophagales</taxon>
        <taxon>Chitinophagaceae</taxon>
        <taxon>Dinghuibacter</taxon>
    </lineage>
</organism>
<dbReference type="Proteomes" id="UP000294498">
    <property type="component" value="Unassembled WGS sequence"/>
</dbReference>
<keyword evidence="2" id="KW-1185">Reference proteome</keyword>
<dbReference type="Gene3D" id="2.40.400.10">
    <property type="entry name" value="Acetoacetate decarboxylase-like"/>
    <property type="match status" value="1"/>
</dbReference>
<comment type="caution">
    <text evidence="1">The sequence shown here is derived from an EMBL/GenBank/DDBJ whole genome shotgun (WGS) entry which is preliminary data.</text>
</comment>
<dbReference type="AlphaFoldDB" id="A0A4R8DGG2"/>
<evidence type="ECO:0000313" key="1">
    <source>
        <dbReference type="EMBL" id="TDW96749.1"/>
    </source>
</evidence>
<gene>
    <name evidence="1" type="ORF">EDB95_4585</name>
</gene>
<dbReference type="OrthoDB" id="834556at2"/>
<dbReference type="RefSeq" id="WP_133997737.1">
    <property type="nucleotide sequence ID" value="NZ_SODV01000002.1"/>
</dbReference>
<reference evidence="1 2" key="1">
    <citation type="submission" date="2019-03" db="EMBL/GenBank/DDBJ databases">
        <title>Genomic Encyclopedia of Type Strains, Phase IV (KMG-IV): sequencing the most valuable type-strain genomes for metagenomic binning, comparative biology and taxonomic classification.</title>
        <authorList>
            <person name="Goeker M."/>
        </authorList>
    </citation>
    <scope>NUCLEOTIDE SEQUENCE [LARGE SCALE GENOMIC DNA]</scope>
    <source>
        <strain evidence="1 2">DSM 100059</strain>
    </source>
</reference>
<protein>
    <submittedName>
        <fullName evidence="1">Acetoacetate decarboxylase</fullName>
    </submittedName>
</protein>
<dbReference type="InterPro" id="IPR023375">
    <property type="entry name" value="ADC_dom_sf"/>
</dbReference>
<dbReference type="Pfam" id="PF06314">
    <property type="entry name" value="ADC"/>
    <property type="match status" value="1"/>
</dbReference>
<dbReference type="GO" id="GO:0016829">
    <property type="term" value="F:lyase activity"/>
    <property type="evidence" value="ECO:0007669"/>
    <property type="project" value="InterPro"/>
</dbReference>
<name>A0A4R8DGG2_9BACT</name>
<dbReference type="SUPFAM" id="SSF160104">
    <property type="entry name" value="Acetoacetate decarboxylase-like"/>
    <property type="match status" value="1"/>
</dbReference>
<dbReference type="InterPro" id="IPR010451">
    <property type="entry name" value="Acetoacetate_decarboxylase"/>
</dbReference>
<dbReference type="EMBL" id="SODV01000002">
    <property type="protein sequence ID" value="TDW96749.1"/>
    <property type="molecule type" value="Genomic_DNA"/>
</dbReference>
<proteinExistence type="predicted"/>
<evidence type="ECO:0000313" key="2">
    <source>
        <dbReference type="Proteomes" id="UP000294498"/>
    </source>
</evidence>
<accession>A0A4R8DGG2</accession>
<sequence length="296" mass="33112">MSIPNRIKAYTGRYALVDGIPFTMPVRTVNAQAFMAGFFCDYQKAAALLPGIQLHPLRLWNGKAVFMVTVVNYINTTIGKYIEYSLALAVTRGARPAPPMLPAVFMSTYHTGQFILDLPVSTEISVKGGKGIWGMPKHRASLDFNVTDDLVSAQYEDAGEFAFRIEIERPKTARFPLNIMATNYSHFRNMLMASYIYFNAGAGIRFGKKARGSIYIGEHARTAFMRDIGLEGDPFFTLFMPDATGVLDDHFQCWFMTYDTPPTSVTPEGMESVIYLGLGEQWLPAPSITDYARFKI</sequence>